<dbReference type="GO" id="GO:0005737">
    <property type="term" value="C:cytoplasm"/>
    <property type="evidence" value="ECO:0007669"/>
    <property type="project" value="UniProtKB-SubCell"/>
</dbReference>
<protein>
    <recommendedName>
        <fullName evidence="8">Chromosome-anchoring protein RacA</fullName>
    </recommendedName>
</protein>
<keyword evidence="1 8" id="KW-0963">Cytoplasm</keyword>
<evidence type="ECO:0000256" key="1">
    <source>
        <dbReference type="ARBA" id="ARBA00022490"/>
    </source>
</evidence>
<keyword evidence="6 8" id="KW-0238">DNA-binding</keyword>
<dbReference type="GO" id="GO:0007059">
    <property type="term" value="P:chromosome segregation"/>
    <property type="evidence" value="ECO:0007669"/>
    <property type="project" value="UniProtKB-UniRule"/>
</dbReference>
<dbReference type="InterPro" id="IPR023522">
    <property type="entry name" value="Chrosome_anchoring_RacA"/>
</dbReference>
<dbReference type="GO" id="GO:0008356">
    <property type="term" value="P:asymmetric cell division"/>
    <property type="evidence" value="ECO:0007669"/>
    <property type="project" value="UniProtKB-UniRule"/>
</dbReference>
<feature type="region of interest" description="Disordered" evidence="9">
    <location>
        <begin position="55"/>
        <end position="74"/>
    </location>
</feature>
<feature type="compositionally biased region" description="Polar residues" evidence="9">
    <location>
        <begin position="56"/>
        <end position="71"/>
    </location>
</feature>
<reference evidence="10 11" key="1">
    <citation type="submission" date="2016-10" db="EMBL/GenBank/DDBJ databases">
        <title>Comparative genomics of Bacillus thuringiensis reveals a path to pathogens against multiple invertebrate hosts.</title>
        <authorList>
            <person name="Zheng J."/>
            <person name="Gao Q."/>
            <person name="Liu H."/>
            <person name="Peng D."/>
            <person name="Ruan L."/>
            <person name="Sun M."/>
        </authorList>
    </citation>
    <scope>NUCLEOTIDE SEQUENCE [LARGE SCALE GENOMIC DNA]</scope>
    <source>
        <strain evidence="10">BGSC 4BM1</strain>
    </source>
</reference>
<keyword evidence="3 8" id="KW-0159">Chromosome partition</keyword>
<dbReference type="GO" id="GO:0030261">
    <property type="term" value="P:chromosome condensation"/>
    <property type="evidence" value="ECO:0007669"/>
    <property type="project" value="UniProtKB-UniRule"/>
</dbReference>
<proteinExistence type="inferred from homology"/>
<comment type="function">
    <text evidence="8">Required for the formation of axial filaments and for anchoring the origin regions at the cell poles in sporulating cells, thus ensuring proper chromosome segregation in the prespore. Binds in a dispersed manner throughout the chromosome but preferentially to sites clustered in the origin portion of the chromosome, causing condensation of the chromosome and its remodeling into an elongated, anchored structure.</text>
</comment>
<evidence type="ECO:0000256" key="2">
    <source>
        <dbReference type="ARBA" id="ARBA00022618"/>
    </source>
</evidence>
<keyword evidence="2 8" id="KW-0132">Cell division</keyword>
<evidence type="ECO:0000256" key="7">
    <source>
        <dbReference type="ARBA" id="ARBA00023306"/>
    </source>
</evidence>
<evidence type="ECO:0000256" key="3">
    <source>
        <dbReference type="ARBA" id="ARBA00022829"/>
    </source>
</evidence>
<accession>A0A243AAT3</accession>
<feature type="DNA-binding region" description="H-T-H motif" evidence="8">
    <location>
        <begin position="5"/>
        <end position="25"/>
    </location>
</feature>
<evidence type="ECO:0000256" key="9">
    <source>
        <dbReference type="SAM" id="MobiDB-lite"/>
    </source>
</evidence>
<organism evidence="10 11">
    <name type="scientific">Bacillus thuringiensis serovar navarrensis</name>
    <dbReference type="NCBI Taxonomy" id="339658"/>
    <lineage>
        <taxon>Bacteria</taxon>
        <taxon>Bacillati</taxon>
        <taxon>Bacillota</taxon>
        <taxon>Bacilli</taxon>
        <taxon>Bacillales</taxon>
        <taxon>Bacillaceae</taxon>
        <taxon>Bacillus</taxon>
        <taxon>Bacillus cereus group</taxon>
    </lineage>
</organism>
<evidence type="ECO:0000256" key="4">
    <source>
        <dbReference type="ARBA" id="ARBA00022969"/>
    </source>
</evidence>
<dbReference type="NCBIfam" id="NF009646">
    <property type="entry name" value="PRK13182.1-1"/>
    <property type="match status" value="1"/>
</dbReference>
<comment type="caution">
    <text evidence="10">The sequence shown here is derived from an EMBL/GenBank/DDBJ whole genome shotgun (WGS) entry which is preliminary data.</text>
</comment>
<dbReference type="RefSeq" id="WP_088032867.1">
    <property type="nucleotide sequence ID" value="NZ_NFDG01000120.1"/>
</dbReference>
<dbReference type="Proteomes" id="UP000194860">
    <property type="component" value="Unassembled WGS sequence"/>
</dbReference>
<keyword evidence="5 8" id="KW-0175">Coiled coil</keyword>
<sequence length="181" mass="21338">MEYKTPFIAKKLGVSPKAVVRIAQQLNLTIKKNKYGHFIFTQGDLDLMLEYHRSQMDQPQNSQTTQKPSSNDVEKLKTQVNTIVQNTSSNDFEQLTAQFTTITRRLDRMEEQMQDKANDVVTYQLLQHRREIEEMLERIQKLEAALKKKEEPIYITPDAKPTYEREKKPKRRKMIFSIFGL</sequence>
<evidence type="ECO:0000313" key="11">
    <source>
        <dbReference type="Proteomes" id="UP000194860"/>
    </source>
</evidence>
<evidence type="ECO:0000256" key="8">
    <source>
        <dbReference type="HAMAP-Rule" id="MF_01170"/>
    </source>
</evidence>
<dbReference type="EMBL" id="NFDG01000120">
    <property type="protein sequence ID" value="OTY16058.1"/>
    <property type="molecule type" value="Genomic_DNA"/>
</dbReference>
<keyword evidence="7 8" id="KW-0131">Cell cycle</keyword>
<comment type="subcellular location">
    <subcellularLocation>
        <location evidence="8">Cytoplasm</location>
    </subcellularLocation>
    <text evidence="8">Localizes to cell poles and nucleoid.</text>
</comment>
<dbReference type="Gene3D" id="1.10.1660.10">
    <property type="match status" value="1"/>
</dbReference>
<evidence type="ECO:0000256" key="6">
    <source>
        <dbReference type="ARBA" id="ARBA00023125"/>
    </source>
</evidence>
<feature type="coiled-coil region" evidence="8">
    <location>
        <begin position="92"/>
        <end position="152"/>
    </location>
</feature>
<evidence type="ECO:0000313" key="10">
    <source>
        <dbReference type="EMBL" id="OTY16058.1"/>
    </source>
</evidence>
<name>A0A243AAT3_BACTU</name>
<dbReference type="HAMAP" id="MF_01170">
    <property type="entry name" value="RacA"/>
    <property type="match status" value="1"/>
</dbReference>
<dbReference type="SUPFAM" id="SSF58064">
    <property type="entry name" value="Influenza hemagglutinin (stalk)"/>
    <property type="match status" value="1"/>
</dbReference>
<dbReference type="GO" id="GO:0030435">
    <property type="term" value="P:sporulation resulting in formation of a cellular spore"/>
    <property type="evidence" value="ECO:0007669"/>
    <property type="project" value="UniProtKB-UniRule"/>
</dbReference>
<comment type="similarity">
    <text evidence="8">Belongs to the RacA family.</text>
</comment>
<dbReference type="GO" id="GO:0003690">
    <property type="term" value="F:double-stranded DNA binding"/>
    <property type="evidence" value="ECO:0007669"/>
    <property type="project" value="UniProtKB-UniRule"/>
</dbReference>
<dbReference type="AlphaFoldDB" id="A0A243AAT3"/>
<evidence type="ECO:0000256" key="5">
    <source>
        <dbReference type="ARBA" id="ARBA00023054"/>
    </source>
</evidence>
<keyword evidence="4 8" id="KW-0749">Sporulation</keyword>
<gene>
    <name evidence="8 10" type="primary">racA</name>
    <name evidence="10" type="ORF">BK732_17420</name>
</gene>